<proteinExistence type="inferred from homology"/>
<comment type="similarity">
    <text evidence="2">Belongs to the FUN14 family.</text>
</comment>
<dbReference type="GeneID" id="28726512"/>
<evidence type="ECO:0000256" key="4">
    <source>
        <dbReference type="ARBA" id="ARBA00022989"/>
    </source>
</evidence>
<dbReference type="EMBL" id="LGAV01000006">
    <property type="protein sequence ID" value="KOS13506.1"/>
    <property type="molecule type" value="Genomic_DNA"/>
</dbReference>
<accession>A0A0M8MJ50</accession>
<dbReference type="OrthoDB" id="163794at2759"/>
<evidence type="ECO:0000313" key="6">
    <source>
        <dbReference type="EMBL" id="KOS13506.1"/>
    </source>
</evidence>
<keyword evidence="4" id="KW-1133">Transmembrane helix</keyword>
<dbReference type="STRING" id="77020.A0A0M8MJ50"/>
<evidence type="ECO:0008006" key="8">
    <source>
        <dbReference type="Google" id="ProtNLM"/>
    </source>
</evidence>
<dbReference type="PANTHER" id="PTHR21346">
    <property type="entry name" value="FUN14 DOMAIN CONTAINING"/>
    <property type="match status" value="1"/>
</dbReference>
<gene>
    <name evidence="6" type="ORF">Malapachy_0104</name>
</gene>
<keyword evidence="3" id="KW-0812">Transmembrane</keyword>
<dbReference type="RefSeq" id="XP_017991138.1">
    <property type="nucleotide sequence ID" value="XM_018134637.1"/>
</dbReference>
<dbReference type="Pfam" id="PF04930">
    <property type="entry name" value="FUN14"/>
    <property type="match status" value="1"/>
</dbReference>
<dbReference type="VEuPathDB" id="FungiDB:Malapachy_0104"/>
<dbReference type="AlphaFoldDB" id="A0A0M8MJ50"/>
<reference evidence="6 7" key="1">
    <citation type="submission" date="2015-07" db="EMBL/GenBank/DDBJ databases">
        <title>Draft Genome Sequence of Malassezia furfur CBS1878 and Malassezia pachydermatis CBS1879.</title>
        <authorList>
            <person name="Triana S."/>
            <person name="Ohm R."/>
            <person name="Gonzalez A."/>
            <person name="DeCock H."/>
            <person name="Restrepo S."/>
            <person name="Celis A."/>
        </authorList>
    </citation>
    <scope>NUCLEOTIDE SEQUENCE [LARGE SCALE GENOMIC DNA]</scope>
    <source>
        <strain evidence="6 7">CBS 1879</strain>
    </source>
</reference>
<dbReference type="InterPro" id="IPR007014">
    <property type="entry name" value="FUN14"/>
</dbReference>
<dbReference type="PANTHER" id="PTHR21346:SF10">
    <property type="entry name" value="TRANSMEMBRANE PROTEIN"/>
    <property type="match status" value="1"/>
</dbReference>
<evidence type="ECO:0000256" key="1">
    <source>
        <dbReference type="ARBA" id="ARBA00004370"/>
    </source>
</evidence>
<dbReference type="GO" id="GO:0016020">
    <property type="term" value="C:membrane"/>
    <property type="evidence" value="ECO:0007669"/>
    <property type="project" value="UniProtKB-SubCell"/>
</dbReference>
<keyword evidence="7" id="KW-1185">Reference proteome</keyword>
<dbReference type="Proteomes" id="UP000037751">
    <property type="component" value="Unassembled WGS sequence"/>
</dbReference>
<organism evidence="6 7">
    <name type="scientific">Malassezia pachydermatis</name>
    <dbReference type="NCBI Taxonomy" id="77020"/>
    <lineage>
        <taxon>Eukaryota</taxon>
        <taxon>Fungi</taxon>
        <taxon>Dikarya</taxon>
        <taxon>Basidiomycota</taxon>
        <taxon>Ustilaginomycotina</taxon>
        <taxon>Malasseziomycetes</taxon>
        <taxon>Malasseziales</taxon>
        <taxon>Malasseziaceae</taxon>
        <taxon>Malassezia</taxon>
    </lineage>
</organism>
<keyword evidence="5" id="KW-0472">Membrane</keyword>
<protein>
    <recommendedName>
        <fullName evidence="8">Fun14 family protein</fullName>
    </recommendedName>
</protein>
<name>A0A0M8MJ50_9BASI</name>
<evidence type="ECO:0000256" key="3">
    <source>
        <dbReference type="ARBA" id="ARBA00022692"/>
    </source>
</evidence>
<evidence type="ECO:0000313" key="7">
    <source>
        <dbReference type="Proteomes" id="UP000037751"/>
    </source>
</evidence>
<sequence length="217" mass="23683">MSVSPFFRRLVAPSPMMSRTLRVQPVSRMCAMPVRSYIAPSVARTLPRTAPRAGFIASLGLVAGGSLLAGQSLFSEKNHIECQSAFAKEHEIPMPGSKPEPESIVNLYKLSFGTVCGLCAGIFIKKGLKLIAVLLGASYVLLQYLASKRLITIDWKSLQTSYNSSVDRLAGPADKAKSGMTQYPLVRIWNRMVEFLTSNFQERATFIAGLVLGLRLG</sequence>
<evidence type="ECO:0000256" key="2">
    <source>
        <dbReference type="ARBA" id="ARBA00009160"/>
    </source>
</evidence>
<comment type="caution">
    <text evidence="6">The sequence shown here is derived from an EMBL/GenBank/DDBJ whole genome shotgun (WGS) entry which is preliminary data.</text>
</comment>
<comment type="subcellular location">
    <subcellularLocation>
        <location evidence="1">Membrane</location>
    </subcellularLocation>
</comment>
<evidence type="ECO:0000256" key="5">
    <source>
        <dbReference type="ARBA" id="ARBA00023136"/>
    </source>
</evidence>